<feature type="transmembrane region" description="Helical" evidence="5">
    <location>
        <begin position="236"/>
        <end position="253"/>
    </location>
</feature>
<evidence type="ECO:0000256" key="3">
    <source>
        <dbReference type="ARBA" id="ARBA00022989"/>
    </source>
</evidence>
<accession>A0A813L4K9</accession>
<comment type="subcellular location">
    <subcellularLocation>
        <location evidence="1">Membrane</location>
        <topology evidence="1">Multi-pass membrane protein</topology>
    </subcellularLocation>
</comment>
<feature type="transmembrane region" description="Helical" evidence="5">
    <location>
        <begin position="273"/>
        <end position="297"/>
    </location>
</feature>
<keyword evidence="3 5" id="KW-1133">Transmembrane helix</keyword>
<protein>
    <submittedName>
        <fullName evidence="7">Uncharacterized protein</fullName>
    </submittedName>
</protein>
<comment type="caution">
    <text evidence="7">The sequence shown here is derived from an EMBL/GenBank/DDBJ whole genome shotgun (WGS) entry which is preliminary data.</text>
</comment>
<feature type="transmembrane region" description="Helical" evidence="5">
    <location>
        <begin position="37"/>
        <end position="55"/>
    </location>
</feature>
<reference evidence="7" key="1">
    <citation type="submission" date="2021-02" db="EMBL/GenBank/DDBJ databases">
        <authorList>
            <person name="Dougan E. K."/>
            <person name="Rhodes N."/>
            <person name="Thang M."/>
            <person name="Chan C."/>
        </authorList>
    </citation>
    <scope>NUCLEOTIDE SEQUENCE</scope>
</reference>
<dbReference type="SMART" id="SM01417">
    <property type="entry name" value="Solute_trans_a"/>
    <property type="match status" value="1"/>
</dbReference>
<gene>
    <name evidence="6" type="ORF">PGLA1383_LOCUS44611</name>
    <name evidence="7" type="ORF">PGLA2088_LOCUS42501</name>
</gene>
<dbReference type="OMA" id="ASCYEAY"/>
<evidence type="ECO:0000313" key="6">
    <source>
        <dbReference type="EMBL" id="CAE8627896.1"/>
    </source>
</evidence>
<feature type="transmembrane region" description="Helical" evidence="5">
    <location>
        <begin position="206"/>
        <end position="224"/>
    </location>
</feature>
<evidence type="ECO:0000313" key="7">
    <source>
        <dbReference type="EMBL" id="CAE8722404.1"/>
    </source>
</evidence>
<name>A0A813L4K9_POLGL</name>
<dbReference type="Pfam" id="PF03619">
    <property type="entry name" value="Solute_trans_a"/>
    <property type="match status" value="1"/>
</dbReference>
<dbReference type="AlphaFoldDB" id="A0A813L4K9"/>
<keyword evidence="2 5" id="KW-0812">Transmembrane</keyword>
<keyword evidence="9" id="KW-1185">Reference proteome</keyword>
<dbReference type="EMBL" id="CAJNNW010034349">
    <property type="protein sequence ID" value="CAE8722404.1"/>
    <property type="molecule type" value="Genomic_DNA"/>
</dbReference>
<evidence type="ECO:0000256" key="1">
    <source>
        <dbReference type="ARBA" id="ARBA00004141"/>
    </source>
</evidence>
<proteinExistence type="predicted"/>
<dbReference type="Proteomes" id="UP000626109">
    <property type="component" value="Unassembled WGS sequence"/>
</dbReference>
<evidence type="ECO:0000256" key="2">
    <source>
        <dbReference type="ARBA" id="ARBA00022692"/>
    </source>
</evidence>
<dbReference type="GO" id="GO:0016020">
    <property type="term" value="C:membrane"/>
    <property type="evidence" value="ECO:0007669"/>
    <property type="project" value="UniProtKB-SubCell"/>
</dbReference>
<dbReference type="EMBL" id="CAJNNV010029283">
    <property type="protein sequence ID" value="CAE8627896.1"/>
    <property type="molecule type" value="Genomic_DNA"/>
</dbReference>
<dbReference type="Proteomes" id="UP000654075">
    <property type="component" value="Unassembled WGS sequence"/>
</dbReference>
<feature type="transmembrane region" description="Helical" evidence="5">
    <location>
        <begin position="76"/>
        <end position="94"/>
    </location>
</feature>
<evidence type="ECO:0000313" key="9">
    <source>
        <dbReference type="Proteomes" id="UP000654075"/>
    </source>
</evidence>
<dbReference type="PANTHER" id="PTHR23423">
    <property type="entry name" value="ORGANIC SOLUTE TRANSPORTER-RELATED"/>
    <property type="match status" value="1"/>
</dbReference>
<keyword evidence="4 5" id="KW-0472">Membrane</keyword>
<evidence type="ECO:0000256" key="5">
    <source>
        <dbReference type="SAM" id="Phobius"/>
    </source>
</evidence>
<sequence>MSSLPGNQLCTKGVGSVVEWPRVSDHLFGPHPPVYDYAIPITGTALVIIAGILVPHLWNLWSAKPAQQQRVWQTRTVAAVPLVIALFKFLALVAPHVWKLLFLLIACFEVLAFWSFLKLILGFVGSSDNDILEVLQRAAPTRMWTSPPLGCFFRACVTPRLPEQQDLLAIRVLVWQFIVLAPATAAAEMSGSMPESVHLALGRIEVASLLLAMYGLFAMMAMTYDVLEHYRCYSKFWMIKGTFIANTAIFRIARRFMQHDVLTGNTCYAKDTLAGAWAGVLTVVICLPLSVLCRYAFTSQDFEGYGLLQEEAEPKQK</sequence>
<evidence type="ECO:0000313" key="8">
    <source>
        <dbReference type="Proteomes" id="UP000626109"/>
    </source>
</evidence>
<organism evidence="7 8">
    <name type="scientific">Polarella glacialis</name>
    <name type="common">Dinoflagellate</name>
    <dbReference type="NCBI Taxonomy" id="89957"/>
    <lineage>
        <taxon>Eukaryota</taxon>
        <taxon>Sar</taxon>
        <taxon>Alveolata</taxon>
        <taxon>Dinophyceae</taxon>
        <taxon>Suessiales</taxon>
        <taxon>Suessiaceae</taxon>
        <taxon>Polarella</taxon>
    </lineage>
</organism>
<evidence type="ECO:0000256" key="4">
    <source>
        <dbReference type="ARBA" id="ARBA00023136"/>
    </source>
</evidence>
<feature type="transmembrane region" description="Helical" evidence="5">
    <location>
        <begin position="100"/>
        <end position="121"/>
    </location>
</feature>
<dbReference type="InterPro" id="IPR005178">
    <property type="entry name" value="Ostalpha/TMEM184C"/>
</dbReference>